<dbReference type="Gene3D" id="3.90.226.10">
    <property type="entry name" value="2-enoyl-CoA Hydratase, Chain A, domain 1"/>
    <property type="match status" value="1"/>
</dbReference>
<dbReference type="Proteomes" id="UP000255508">
    <property type="component" value="Unassembled WGS sequence"/>
</dbReference>
<dbReference type="CDD" id="cd06558">
    <property type="entry name" value="crotonase-like"/>
    <property type="match status" value="1"/>
</dbReference>
<evidence type="ECO:0000313" key="2">
    <source>
        <dbReference type="EMBL" id="RDH90142.1"/>
    </source>
</evidence>
<protein>
    <submittedName>
        <fullName evidence="2">Enoyl-CoA hydratase</fullName>
    </submittedName>
</protein>
<reference evidence="2 3" key="1">
    <citation type="journal article" date="2018" name="ISME J.">
        <title>Endosymbiont genomes yield clues of tubeworm success.</title>
        <authorList>
            <person name="Li Y."/>
            <person name="Liles M.R."/>
            <person name="Halanych K.M."/>
        </authorList>
    </citation>
    <scope>NUCLEOTIDE SEQUENCE [LARGE SCALE GENOMIC DNA]</scope>
    <source>
        <strain evidence="2">A1422</strain>
    </source>
</reference>
<name>A0A370DWE1_9GAMM</name>
<proteinExistence type="inferred from homology"/>
<evidence type="ECO:0000256" key="1">
    <source>
        <dbReference type="ARBA" id="ARBA00005254"/>
    </source>
</evidence>
<dbReference type="PANTHER" id="PTHR11941">
    <property type="entry name" value="ENOYL-COA HYDRATASE-RELATED"/>
    <property type="match status" value="1"/>
</dbReference>
<organism evidence="2 3">
    <name type="scientific">endosymbiont of Lamellibrachia luymesi</name>
    <dbReference type="NCBI Taxonomy" id="2200907"/>
    <lineage>
        <taxon>Bacteria</taxon>
        <taxon>Pseudomonadati</taxon>
        <taxon>Pseudomonadota</taxon>
        <taxon>Gammaproteobacteria</taxon>
        <taxon>sulfur-oxidizing symbionts</taxon>
    </lineage>
</organism>
<dbReference type="InterPro" id="IPR001753">
    <property type="entry name" value="Enoyl-CoA_hydra/iso"/>
</dbReference>
<dbReference type="EMBL" id="QFXD01000178">
    <property type="protein sequence ID" value="RDH90142.1"/>
    <property type="molecule type" value="Genomic_DNA"/>
</dbReference>
<comment type="caution">
    <text evidence="2">The sequence shown here is derived from an EMBL/GenBank/DDBJ whole genome shotgun (WGS) entry which is preliminary data.</text>
</comment>
<dbReference type="SUPFAM" id="SSF52096">
    <property type="entry name" value="ClpP/crotonase"/>
    <property type="match status" value="1"/>
</dbReference>
<dbReference type="NCBIfam" id="NF006452">
    <property type="entry name" value="PRK08788.1"/>
    <property type="match status" value="1"/>
</dbReference>
<accession>A0A370DWE1</accession>
<dbReference type="AlphaFoldDB" id="A0A370DWE1"/>
<dbReference type="InterPro" id="IPR029045">
    <property type="entry name" value="ClpP/crotonase-like_dom_sf"/>
</dbReference>
<comment type="similarity">
    <text evidence="1">Belongs to the enoyl-CoA hydratase/isomerase family.</text>
</comment>
<dbReference type="GO" id="GO:0003824">
    <property type="term" value="F:catalytic activity"/>
    <property type="evidence" value="ECO:0007669"/>
    <property type="project" value="UniProtKB-ARBA"/>
</dbReference>
<dbReference type="GO" id="GO:0006635">
    <property type="term" value="P:fatty acid beta-oxidation"/>
    <property type="evidence" value="ECO:0007669"/>
    <property type="project" value="TreeGrafter"/>
</dbReference>
<gene>
    <name evidence="2" type="ORF">DIZ79_09945</name>
</gene>
<dbReference type="Pfam" id="PF00378">
    <property type="entry name" value="ECH_1"/>
    <property type="match status" value="1"/>
</dbReference>
<evidence type="ECO:0000313" key="3">
    <source>
        <dbReference type="Proteomes" id="UP000255508"/>
    </source>
</evidence>
<dbReference type="PANTHER" id="PTHR11941:SF54">
    <property type="entry name" value="ENOYL-COA HYDRATASE, MITOCHONDRIAL"/>
    <property type="match status" value="1"/>
</dbReference>
<sequence length="298" mass="33003">MNKLQPQIRLNNSFDHVEVKYEPEYSAVWAKLQYPGRPCMSKGLLDDVAKAQQLIREYASYGHNTGDENRLRYQVLSSATPGVFNLGGDLAHFIDLIECKDRDSLMAYAKSCIDILYPSSIGYGLPFTTISLVQGEALGGGFEAALSTNVLIAEESATFGFPETVFGLFPGMGAFSFLARRMSPALAKRVIASGKVYTAGELYEMGLVDVVAPDGKGEEAVNNYIKHQQNRSAGFVCLDKIMGQFNPVTYEELMKITTMWVDAAMGLSKKNLRLMDYLLRAQERRWGVKEDLMCQAVG</sequence>
<dbReference type="Gene3D" id="6.20.390.30">
    <property type="match status" value="1"/>
</dbReference>